<dbReference type="AlphaFoldDB" id="X0ZZC4"/>
<gene>
    <name evidence="1" type="ORF">S01H4_30611</name>
</gene>
<proteinExistence type="predicted"/>
<feature type="non-terminal residue" evidence="1">
    <location>
        <position position="1"/>
    </location>
</feature>
<name>X0ZZC4_9ZZZZ</name>
<reference evidence="1" key="1">
    <citation type="journal article" date="2014" name="Front. Microbiol.">
        <title>High frequency of phylogenetically diverse reductive dehalogenase-homologous genes in deep subseafloor sedimentary metagenomes.</title>
        <authorList>
            <person name="Kawai M."/>
            <person name="Futagami T."/>
            <person name="Toyoda A."/>
            <person name="Takaki Y."/>
            <person name="Nishi S."/>
            <person name="Hori S."/>
            <person name="Arai W."/>
            <person name="Tsubouchi T."/>
            <person name="Morono Y."/>
            <person name="Uchiyama I."/>
            <person name="Ito T."/>
            <person name="Fujiyama A."/>
            <person name="Inagaki F."/>
            <person name="Takami H."/>
        </authorList>
    </citation>
    <scope>NUCLEOTIDE SEQUENCE</scope>
    <source>
        <strain evidence="1">Expedition CK06-06</strain>
    </source>
</reference>
<comment type="caution">
    <text evidence="1">The sequence shown here is derived from an EMBL/GenBank/DDBJ whole genome shotgun (WGS) entry which is preliminary data.</text>
</comment>
<sequence>YSIYEQNDIPGSLVVEYGSIGGGPGDAKLFLNPNGNFGIGTTSPENALHVDGAINLDPTPAPGAPTTGFILYCDSADGKLKAKSSAGTVTVLADP</sequence>
<accession>X0ZZC4</accession>
<organism evidence="1">
    <name type="scientific">marine sediment metagenome</name>
    <dbReference type="NCBI Taxonomy" id="412755"/>
    <lineage>
        <taxon>unclassified sequences</taxon>
        <taxon>metagenomes</taxon>
        <taxon>ecological metagenomes</taxon>
    </lineage>
</organism>
<dbReference type="EMBL" id="BART01015817">
    <property type="protein sequence ID" value="GAG75205.1"/>
    <property type="molecule type" value="Genomic_DNA"/>
</dbReference>
<protein>
    <submittedName>
        <fullName evidence="1">Uncharacterized protein</fullName>
    </submittedName>
</protein>
<evidence type="ECO:0000313" key="1">
    <source>
        <dbReference type="EMBL" id="GAG75205.1"/>
    </source>
</evidence>